<evidence type="ECO:0000256" key="9">
    <source>
        <dbReference type="ARBA" id="ARBA00023160"/>
    </source>
</evidence>
<evidence type="ECO:0000256" key="8">
    <source>
        <dbReference type="ARBA" id="ARBA00023136"/>
    </source>
</evidence>
<keyword evidence="8 10" id="KW-0472">Membrane</keyword>
<keyword evidence="12" id="KW-1185">Reference proteome</keyword>
<comment type="subcellular location">
    <subcellularLocation>
        <location evidence="1">Membrane</location>
        <topology evidence="1">Multi-pass membrane protein</topology>
    </subcellularLocation>
</comment>
<dbReference type="Proteomes" id="UP000821837">
    <property type="component" value="Unassembled WGS sequence"/>
</dbReference>
<gene>
    <name evidence="11" type="ORF">HPB52_001546</name>
</gene>
<feature type="transmembrane region" description="Helical" evidence="10">
    <location>
        <begin position="29"/>
        <end position="48"/>
    </location>
</feature>
<evidence type="ECO:0000256" key="4">
    <source>
        <dbReference type="ARBA" id="ARBA00022692"/>
    </source>
</evidence>
<dbReference type="PANTHER" id="PTHR11157">
    <property type="entry name" value="FATTY ACID ACYL TRANSFERASE-RELATED"/>
    <property type="match status" value="1"/>
</dbReference>
<dbReference type="OMA" id="LFFHMTI"/>
<name>A0A9D4Q456_RHISA</name>
<comment type="caution">
    <text evidence="11">The sequence shown here is derived from an EMBL/GenBank/DDBJ whole genome shotgun (WGS) entry which is preliminary data.</text>
</comment>
<dbReference type="Pfam" id="PF01151">
    <property type="entry name" value="ELO"/>
    <property type="match status" value="1"/>
</dbReference>
<dbReference type="GO" id="GO:0030148">
    <property type="term" value="P:sphingolipid biosynthetic process"/>
    <property type="evidence" value="ECO:0007669"/>
    <property type="project" value="TreeGrafter"/>
</dbReference>
<dbReference type="GO" id="GO:0019367">
    <property type="term" value="P:fatty acid elongation, saturated fatty acid"/>
    <property type="evidence" value="ECO:0007669"/>
    <property type="project" value="TreeGrafter"/>
</dbReference>
<dbReference type="GO" id="GO:0042761">
    <property type="term" value="P:very long-chain fatty acid biosynthetic process"/>
    <property type="evidence" value="ECO:0007669"/>
    <property type="project" value="TreeGrafter"/>
</dbReference>
<comment type="catalytic activity">
    <reaction evidence="10">
        <text>a very-long-chain acyl-CoA + malonyl-CoA + H(+) = a very-long-chain 3-oxoacyl-CoA + CO2 + CoA</text>
        <dbReference type="Rhea" id="RHEA:32727"/>
        <dbReference type="ChEBI" id="CHEBI:15378"/>
        <dbReference type="ChEBI" id="CHEBI:16526"/>
        <dbReference type="ChEBI" id="CHEBI:57287"/>
        <dbReference type="ChEBI" id="CHEBI:57384"/>
        <dbReference type="ChEBI" id="CHEBI:90725"/>
        <dbReference type="ChEBI" id="CHEBI:90736"/>
        <dbReference type="EC" id="2.3.1.199"/>
    </reaction>
</comment>
<evidence type="ECO:0000256" key="2">
    <source>
        <dbReference type="ARBA" id="ARBA00022516"/>
    </source>
</evidence>
<feature type="transmembrane region" description="Helical" evidence="10">
    <location>
        <begin position="238"/>
        <end position="260"/>
    </location>
</feature>
<feature type="transmembrane region" description="Helical" evidence="10">
    <location>
        <begin position="174"/>
        <end position="194"/>
    </location>
</feature>
<evidence type="ECO:0000256" key="10">
    <source>
        <dbReference type="RuleBase" id="RU361115"/>
    </source>
</evidence>
<reference evidence="11" key="2">
    <citation type="submission" date="2021-09" db="EMBL/GenBank/DDBJ databases">
        <authorList>
            <person name="Jia N."/>
            <person name="Wang J."/>
            <person name="Shi W."/>
            <person name="Du L."/>
            <person name="Sun Y."/>
            <person name="Zhan W."/>
            <person name="Jiang J."/>
            <person name="Wang Q."/>
            <person name="Zhang B."/>
            <person name="Ji P."/>
            <person name="Sakyi L.B."/>
            <person name="Cui X."/>
            <person name="Yuan T."/>
            <person name="Jiang B."/>
            <person name="Yang W."/>
            <person name="Lam T.T.-Y."/>
            <person name="Chang Q."/>
            <person name="Ding S."/>
            <person name="Wang X."/>
            <person name="Zhu J."/>
            <person name="Ruan X."/>
            <person name="Zhao L."/>
            <person name="Wei J."/>
            <person name="Que T."/>
            <person name="Du C."/>
            <person name="Cheng J."/>
            <person name="Dai P."/>
            <person name="Han X."/>
            <person name="Huang E."/>
            <person name="Gao Y."/>
            <person name="Liu J."/>
            <person name="Shao H."/>
            <person name="Ye R."/>
            <person name="Li L."/>
            <person name="Wei W."/>
            <person name="Wang X."/>
            <person name="Wang C."/>
            <person name="Huo Q."/>
            <person name="Li W."/>
            <person name="Guo W."/>
            <person name="Chen H."/>
            <person name="Chen S."/>
            <person name="Zhou L."/>
            <person name="Zhou L."/>
            <person name="Ni X."/>
            <person name="Tian J."/>
            <person name="Zhou Y."/>
            <person name="Sheng Y."/>
            <person name="Liu T."/>
            <person name="Pan Y."/>
            <person name="Xia L."/>
            <person name="Li J."/>
            <person name="Zhao F."/>
            <person name="Cao W."/>
        </authorList>
    </citation>
    <scope>NUCLEOTIDE SEQUENCE</scope>
    <source>
        <strain evidence="11">Rsan-2018</strain>
        <tissue evidence="11">Larvae</tissue>
    </source>
</reference>
<feature type="transmembrane region" description="Helical" evidence="10">
    <location>
        <begin position="147"/>
        <end position="168"/>
    </location>
</feature>
<keyword evidence="2 10" id="KW-0444">Lipid biosynthesis</keyword>
<keyword evidence="9 10" id="KW-0275">Fatty acid biosynthesis</keyword>
<evidence type="ECO:0000256" key="1">
    <source>
        <dbReference type="ARBA" id="ARBA00004141"/>
    </source>
</evidence>
<evidence type="ECO:0000256" key="3">
    <source>
        <dbReference type="ARBA" id="ARBA00022679"/>
    </source>
</evidence>
<dbReference type="AlphaFoldDB" id="A0A9D4Q456"/>
<comment type="similarity">
    <text evidence="10">Belongs to the ELO family.</text>
</comment>
<keyword evidence="3 10" id="KW-0808">Transferase</keyword>
<dbReference type="EC" id="2.3.1.199" evidence="10"/>
<evidence type="ECO:0000256" key="7">
    <source>
        <dbReference type="ARBA" id="ARBA00023098"/>
    </source>
</evidence>
<keyword evidence="7 10" id="KW-0443">Lipid metabolism</keyword>
<evidence type="ECO:0000313" key="12">
    <source>
        <dbReference type="Proteomes" id="UP000821837"/>
    </source>
</evidence>
<accession>A0A9D4Q456</accession>
<dbReference type="PANTHER" id="PTHR11157:SF69">
    <property type="entry name" value="ELONGATION OF VERY LONG CHAIN FATTY ACIDS PROTEIN 7"/>
    <property type="match status" value="1"/>
</dbReference>
<dbReference type="InterPro" id="IPR002076">
    <property type="entry name" value="ELO_fam"/>
</dbReference>
<feature type="transmembrane region" description="Helical" evidence="10">
    <location>
        <begin position="69"/>
        <end position="90"/>
    </location>
</feature>
<evidence type="ECO:0000313" key="11">
    <source>
        <dbReference type="EMBL" id="KAH7967669.1"/>
    </source>
</evidence>
<sequence>MDNITAATAADFESAEATFFRRDPRTVEWALVGSKQFIVLLLAAYVYIVKVGGPRFMKDRKPYDGVKPLIVIYNATMVLLNCYFVVAFLSKTYLGGGYSLLCQGIDFEARDERTMSMLSHVWWYVMVRIADFLDTIFFVLRKKDSHISVLHVVHHVLVVFNGWFGLAYGADGHVAFGIIFNSFVHVVMYSYYFLSLMGPSVQKYLWWKRYLTQFQLAQFVILFFHMTIPLFIDCGYPLAQMFITLPQGVFFFVMFMNFYIKSYCNRKRPTHRVESKSKAQ</sequence>
<dbReference type="GO" id="GO:0034625">
    <property type="term" value="P:fatty acid elongation, monounsaturated fatty acid"/>
    <property type="evidence" value="ECO:0007669"/>
    <property type="project" value="TreeGrafter"/>
</dbReference>
<feature type="transmembrane region" description="Helical" evidence="10">
    <location>
        <begin position="214"/>
        <end position="232"/>
    </location>
</feature>
<organism evidence="11 12">
    <name type="scientific">Rhipicephalus sanguineus</name>
    <name type="common">Brown dog tick</name>
    <name type="synonym">Ixodes sanguineus</name>
    <dbReference type="NCBI Taxonomy" id="34632"/>
    <lineage>
        <taxon>Eukaryota</taxon>
        <taxon>Metazoa</taxon>
        <taxon>Ecdysozoa</taxon>
        <taxon>Arthropoda</taxon>
        <taxon>Chelicerata</taxon>
        <taxon>Arachnida</taxon>
        <taxon>Acari</taxon>
        <taxon>Parasitiformes</taxon>
        <taxon>Ixodida</taxon>
        <taxon>Ixodoidea</taxon>
        <taxon>Ixodidae</taxon>
        <taxon>Rhipicephalinae</taxon>
        <taxon>Rhipicephalus</taxon>
        <taxon>Rhipicephalus</taxon>
    </lineage>
</organism>
<dbReference type="GO" id="GO:0034626">
    <property type="term" value="P:fatty acid elongation, polyunsaturated fatty acid"/>
    <property type="evidence" value="ECO:0007669"/>
    <property type="project" value="TreeGrafter"/>
</dbReference>
<dbReference type="OrthoDB" id="434092at2759"/>
<evidence type="ECO:0000256" key="6">
    <source>
        <dbReference type="ARBA" id="ARBA00022989"/>
    </source>
</evidence>
<protein>
    <recommendedName>
        <fullName evidence="10">Elongation of very long chain fatty acids protein</fullName>
        <ecNumber evidence="10">2.3.1.199</ecNumber>
    </recommendedName>
    <alternativeName>
        <fullName evidence="10">Very-long-chain 3-oxoacyl-CoA synthase</fullName>
    </alternativeName>
</protein>
<dbReference type="GO" id="GO:0009922">
    <property type="term" value="F:fatty acid elongase activity"/>
    <property type="evidence" value="ECO:0007669"/>
    <property type="project" value="UniProtKB-EC"/>
</dbReference>
<dbReference type="VEuPathDB" id="VectorBase:RSAN_056643"/>
<keyword evidence="5 10" id="KW-0276">Fatty acid metabolism</keyword>
<keyword evidence="6 10" id="KW-1133">Transmembrane helix</keyword>
<dbReference type="EMBL" id="JABSTV010001248">
    <property type="protein sequence ID" value="KAH7967669.1"/>
    <property type="molecule type" value="Genomic_DNA"/>
</dbReference>
<feature type="transmembrane region" description="Helical" evidence="10">
    <location>
        <begin position="121"/>
        <end position="140"/>
    </location>
</feature>
<evidence type="ECO:0000256" key="5">
    <source>
        <dbReference type="ARBA" id="ARBA00022832"/>
    </source>
</evidence>
<keyword evidence="4 10" id="KW-0812">Transmembrane</keyword>
<proteinExistence type="inferred from homology"/>
<dbReference type="GO" id="GO:0005789">
    <property type="term" value="C:endoplasmic reticulum membrane"/>
    <property type="evidence" value="ECO:0007669"/>
    <property type="project" value="TreeGrafter"/>
</dbReference>
<reference evidence="11" key="1">
    <citation type="journal article" date="2020" name="Cell">
        <title>Large-Scale Comparative Analyses of Tick Genomes Elucidate Their Genetic Diversity and Vector Capacities.</title>
        <authorList>
            <consortium name="Tick Genome and Microbiome Consortium (TIGMIC)"/>
            <person name="Jia N."/>
            <person name="Wang J."/>
            <person name="Shi W."/>
            <person name="Du L."/>
            <person name="Sun Y."/>
            <person name="Zhan W."/>
            <person name="Jiang J.F."/>
            <person name="Wang Q."/>
            <person name="Zhang B."/>
            <person name="Ji P."/>
            <person name="Bell-Sakyi L."/>
            <person name="Cui X.M."/>
            <person name="Yuan T.T."/>
            <person name="Jiang B.G."/>
            <person name="Yang W.F."/>
            <person name="Lam T.T."/>
            <person name="Chang Q.C."/>
            <person name="Ding S.J."/>
            <person name="Wang X.J."/>
            <person name="Zhu J.G."/>
            <person name="Ruan X.D."/>
            <person name="Zhao L."/>
            <person name="Wei J.T."/>
            <person name="Ye R.Z."/>
            <person name="Que T.C."/>
            <person name="Du C.H."/>
            <person name="Zhou Y.H."/>
            <person name="Cheng J.X."/>
            <person name="Dai P.F."/>
            <person name="Guo W.B."/>
            <person name="Han X.H."/>
            <person name="Huang E.J."/>
            <person name="Li L.F."/>
            <person name="Wei W."/>
            <person name="Gao Y.C."/>
            <person name="Liu J.Z."/>
            <person name="Shao H.Z."/>
            <person name="Wang X."/>
            <person name="Wang C.C."/>
            <person name="Yang T.C."/>
            <person name="Huo Q.B."/>
            <person name="Li W."/>
            <person name="Chen H.Y."/>
            <person name="Chen S.E."/>
            <person name="Zhou L.G."/>
            <person name="Ni X.B."/>
            <person name="Tian J.H."/>
            <person name="Sheng Y."/>
            <person name="Liu T."/>
            <person name="Pan Y.S."/>
            <person name="Xia L.Y."/>
            <person name="Li J."/>
            <person name="Zhao F."/>
            <person name="Cao W.C."/>
        </authorList>
    </citation>
    <scope>NUCLEOTIDE SEQUENCE</scope>
    <source>
        <strain evidence="11">Rsan-2018</strain>
    </source>
</reference>